<dbReference type="InterPro" id="IPR002327">
    <property type="entry name" value="Cyt_c_1A/1B"/>
</dbReference>
<dbReference type="Gene3D" id="1.10.760.10">
    <property type="entry name" value="Cytochrome c-like domain"/>
    <property type="match status" value="1"/>
</dbReference>
<evidence type="ECO:0000256" key="7">
    <source>
        <dbReference type="SAM" id="MobiDB-lite"/>
    </source>
</evidence>
<dbReference type="PRINTS" id="PR00604">
    <property type="entry name" value="CYTCHRMECIAB"/>
</dbReference>
<keyword evidence="5 6" id="KW-0408">Iron</keyword>
<evidence type="ECO:0000256" key="2">
    <source>
        <dbReference type="ARBA" id="ARBA00022617"/>
    </source>
</evidence>
<evidence type="ECO:0000256" key="5">
    <source>
        <dbReference type="ARBA" id="ARBA00023004"/>
    </source>
</evidence>
<organism evidence="9 10">
    <name type="scientific">Breoghania corrubedonensis</name>
    <dbReference type="NCBI Taxonomy" id="665038"/>
    <lineage>
        <taxon>Bacteria</taxon>
        <taxon>Pseudomonadati</taxon>
        <taxon>Pseudomonadota</taxon>
        <taxon>Alphaproteobacteria</taxon>
        <taxon>Hyphomicrobiales</taxon>
        <taxon>Stappiaceae</taxon>
        <taxon>Breoghania</taxon>
    </lineage>
</organism>
<dbReference type="PROSITE" id="PS51007">
    <property type="entry name" value="CYTC"/>
    <property type="match status" value="1"/>
</dbReference>
<dbReference type="GO" id="GO:0020037">
    <property type="term" value="F:heme binding"/>
    <property type="evidence" value="ECO:0007669"/>
    <property type="project" value="InterPro"/>
</dbReference>
<dbReference type="Proteomes" id="UP000244081">
    <property type="component" value="Unassembled WGS sequence"/>
</dbReference>
<dbReference type="RefSeq" id="WP_107989075.1">
    <property type="nucleotide sequence ID" value="NZ_QAYG01000001.1"/>
</dbReference>
<feature type="region of interest" description="Disordered" evidence="7">
    <location>
        <begin position="179"/>
        <end position="209"/>
    </location>
</feature>
<evidence type="ECO:0000313" key="10">
    <source>
        <dbReference type="Proteomes" id="UP000244081"/>
    </source>
</evidence>
<keyword evidence="4" id="KW-0249">Electron transport</keyword>
<evidence type="ECO:0000256" key="6">
    <source>
        <dbReference type="PROSITE-ProRule" id="PRU00433"/>
    </source>
</evidence>
<sequence length="209" mass="21765">MDSFELNKIAGAVLLSLLVIMALGVSSDIIFDSHAPETPGYPIEVASADGAGEASQSAEAEAPKSLAQRLAEADAGAGEKVSKKCQACHSFDQGGANKVGPNLWGVVGRKPASHEGFKYSAAMQAFAQEHAEWTFEQIDEFVTKPKDHIPGTAMAFAGLSKPDDRANLIVYLHTLDENPLPLPEPEAAAPADSGGVSEAPAEDAAPANQ</sequence>
<keyword evidence="10" id="KW-1185">Reference proteome</keyword>
<dbReference type="GO" id="GO:0046872">
    <property type="term" value="F:metal ion binding"/>
    <property type="evidence" value="ECO:0007669"/>
    <property type="project" value="UniProtKB-KW"/>
</dbReference>
<dbReference type="InterPro" id="IPR036909">
    <property type="entry name" value="Cyt_c-like_dom_sf"/>
</dbReference>
<evidence type="ECO:0000256" key="1">
    <source>
        <dbReference type="ARBA" id="ARBA00022448"/>
    </source>
</evidence>
<accession>A0A2T5VGD2</accession>
<protein>
    <submittedName>
        <fullName evidence="9">Cytochrome c</fullName>
    </submittedName>
</protein>
<gene>
    <name evidence="9" type="ORF">C8N35_101871</name>
</gene>
<evidence type="ECO:0000256" key="3">
    <source>
        <dbReference type="ARBA" id="ARBA00022723"/>
    </source>
</evidence>
<keyword evidence="2 6" id="KW-0349">Heme</keyword>
<proteinExistence type="predicted"/>
<comment type="caution">
    <text evidence="9">The sequence shown here is derived from an EMBL/GenBank/DDBJ whole genome shotgun (WGS) entry which is preliminary data.</text>
</comment>
<feature type="domain" description="Cytochrome c" evidence="8">
    <location>
        <begin position="73"/>
        <end position="176"/>
    </location>
</feature>
<dbReference type="OrthoDB" id="9805828at2"/>
<evidence type="ECO:0000259" key="8">
    <source>
        <dbReference type="PROSITE" id="PS51007"/>
    </source>
</evidence>
<dbReference type="AlphaFoldDB" id="A0A2T5VGD2"/>
<dbReference type="Pfam" id="PF00034">
    <property type="entry name" value="Cytochrom_C"/>
    <property type="match status" value="1"/>
</dbReference>
<keyword evidence="1" id="KW-0813">Transport</keyword>
<evidence type="ECO:0000256" key="4">
    <source>
        <dbReference type="ARBA" id="ARBA00022982"/>
    </source>
</evidence>
<dbReference type="GO" id="GO:0009055">
    <property type="term" value="F:electron transfer activity"/>
    <property type="evidence" value="ECO:0007669"/>
    <property type="project" value="InterPro"/>
</dbReference>
<dbReference type="PANTHER" id="PTHR11961">
    <property type="entry name" value="CYTOCHROME C"/>
    <property type="match status" value="1"/>
</dbReference>
<evidence type="ECO:0000313" key="9">
    <source>
        <dbReference type="EMBL" id="PTW62823.1"/>
    </source>
</evidence>
<feature type="region of interest" description="Disordered" evidence="7">
    <location>
        <begin position="49"/>
        <end position="73"/>
    </location>
</feature>
<dbReference type="EMBL" id="QAYG01000001">
    <property type="protein sequence ID" value="PTW62823.1"/>
    <property type="molecule type" value="Genomic_DNA"/>
</dbReference>
<dbReference type="SUPFAM" id="SSF46626">
    <property type="entry name" value="Cytochrome c"/>
    <property type="match status" value="1"/>
</dbReference>
<feature type="compositionally biased region" description="Low complexity" evidence="7">
    <location>
        <begin position="49"/>
        <end position="60"/>
    </location>
</feature>
<reference evidence="9 10" key="1">
    <citation type="submission" date="2018-04" db="EMBL/GenBank/DDBJ databases">
        <title>Genomic Encyclopedia of Archaeal and Bacterial Type Strains, Phase II (KMG-II): from individual species to whole genera.</title>
        <authorList>
            <person name="Goeker M."/>
        </authorList>
    </citation>
    <scope>NUCLEOTIDE SEQUENCE [LARGE SCALE GENOMIC DNA]</scope>
    <source>
        <strain evidence="9 10">DSM 23382</strain>
    </source>
</reference>
<dbReference type="InterPro" id="IPR009056">
    <property type="entry name" value="Cyt_c-like_dom"/>
</dbReference>
<name>A0A2T5VGD2_9HYPH</name>
<keyword evidence="3 6" id="KW-0479">Metal-binding</keyword>